<dbReference type="RefSeq" id="WP_318350993.1">
    <property type="nucleotide sequence ID" value="NZ_AP018694.1"/>
</dbReference>
<evidence type="ECO:0000259" key="2">
    <source>
        <dbReference type="Pfam" id="PF13439"/>
    </source>
</evidence>
<evidence type="ECO:0000313" key="3">
    <source>
        <dbReference type="EMBL" id="BBE18057.1"/>
    </source>
</evidence>
<reference evidence="3" key="1">
    <citation type="journal article" date="2020" name="Int. J. Syst. Evol. Microbiol.">
        <title>Aquipluma nitroreducens gen. nov. sp. nov., a novel facultatively anaerobic bacterium isolated from a freshwater lake.</title>
        <authorList>
            <person name="Watanabe M."/>
            <person name="Kojima H."/>
            <person name="Fukui M."/>
        </authorList>
    </citation>
    <scope>NUCLEOTIDE SEQUENCE</scope>
    <source>
        <strain evidence="3">MeG22</strain>
    </source>
</reference>
<dbReference type="EMBL" id="AP018694">
    <property type="protein sequence ID" value="BBE18057.1"/>
    <property type="molecule type" value="Genomic_DNA"/>
</dbReference>
<name>A0A5K7S9D5_9BACT</name>
<feature type="domain" description="Glycosyltransferase subfamily 4-like N-terminal" evidence="2">
    <location>
        <begin position="108"/>
        <end position="238"/>
    </location>
</feature>
<dbReference type="SUPFAM" id="SSF53756">
    <property type="entry name" value="UDP-Glycosyltransferase/glycogen phosphorylase"/>
    <property type="match status" value="1"/>
</dbReference>
<sequence length="426" mass="48674">MKKVLIITYYWPPSGGAGVQRWLKFAKYLPELGWQPVILSVDPKYASYPQRDESLSAEVGTECLVYTTKSFELYNLYKLISGKKEVPYGGFANESKEGLLQKVSKFLRGNFLLPDPRKGWNKYALRKAIELIQELGIDTVVTTSPPHSTQLIGLKLKKQFNIRWIADLRDPWTDIYYYNQFHHTALARLIDRSYERNVIEKADVLVTVSEDVKRIFAEKSELQIAAKTVVIPNGFDEDDFRITNIPTDPKKIITYTGTISEAYDVDKLLDALARVNENLRSQLLIRFVGKVPPSVEQRFRDTGLDVELVGYVDHPKSIEYLLRSDLLLLVIPKVKNNRGILTGKFFEYLASQKPVLAIGPVVGDLAKIIHETNCGRIFDYNDPEGMLRFIHDKLDPVQVSSKTEKTGQYSRKELTRKIAELLEAKI</sequence>
<proteinExistence type="predicted"/>
<dbReference type="AlphaFoldDB" id="A0A5K7S9D5"/>
<gene>
    <name evidence="3" type="ORF">AQPE_2217</name>
</gene>
<dbReference type="PANTHER" id="PTHR46401">
    <property type="entry name" value="GLYCOSYLTRANSFERASE WBBK-RELATED"/>
    <property type="match status" value="1"/>
</dbReference>
<dbReference type="CDD" id="cd03794">
    <property type="entry name" value="GT4_WbuB-like"/>
    <property type="match status" value="1"/>
</dbReference>
<accession>A0A5K7S9D5</accession>
<protein>
    <submittedName>
        <fullName evidence="3">TPR/glycosyl transferase domain protein</fullName>
    </submittedName>
</protein>
<dbReference type="InterPro" id="IPR028098">
    <property type="entry name" value="Glyco_trans_4-like_N"/>
</dbReference>
<organism evidence="3 4">
    <name type="scientific">Aquipluma nitroreducens</name>
    <dbReference type="NCBI Taxonomy" id="2010828"/>
    <lineage>
        <taxon>Bacteria</taxon>
        <taxon>Pseudomonadati</taxon>
        <taxon>Bacteroidota</taxon>
        <taxon>Bacteroidia</taxon>
        <taxon>Marinilabiliales</taxon>
        <taxon>Prolixibacteraceae</taxon>
        <taxon>Aquipluma</taxon>
    </lineage>
</organism>
<keyword evidence="4" id="KW-1185">Reference proteome</keyword>
<evidence type="ECO:0000313" key="4">
    <source>
        <dbReference type="Proteomes" id="UP001193389"/>
    </source>
</evidence>
<dbReference type="KEGG" id="anf:AQPE_2217"/>
<dbReference type="Pfam" id="PF13439">
    <property type="entry name" value="Glyco_transf_4"/>
    <property type="match status" value="1"/>
</dbReference>
<evidence type="ECO:0000256" key="1">
    <source>
        <dbReference type="ARBA" id="ARBA00022679"/>
    </source>
</evidence>
<dbReference type="Proteomes" id="UP001193389">
    <property type="component" value="Chromosome"/>
</dbReference>
<dbReference type="GO" id="GO:0009103">
    <property type="term" value="P:lipopolysaccharide biosynthetic process"/>
    <property type="evidence" value="ECO:0007669"/>
    <property type="project" value="TreeGrafter"/>
</dbReference>
<dbReference type="PANTHER" id="PTHR46401:SF2">
    <property type="entry name" value="GLYCOSYLTRANSFERASE WBBK-RELATED"/>
    <property type="match status" value="1"/>
</dbReference>
<dbReference type="GO" id="GO:0016757">
    <property type="term" value="F:glycosyltransferase activity"/>
    <property type="evidence" value="ECO:0007669"/>
    <property type="project" value="TreeGrafter"/>
</dbReference>
<dbReference type="Gene3D" id="3.40.50.2000">
    <property type="entry name" value="Glycogen Phosphorylase B"/>
    <property type="match status" value="2"/>
</dbReference>
<keyword evidence="1 3" id="KW-0808">Transferase</keyword>